<dbReference type="AlphaFoldDB" id="A0A450RT76"/>
<evidence type="ECO:0000259" key="1">
    <source>
        <dbReference type="Pfam" id="PF00590"/>
    </source>
</evidence>
<sequence length="157" mass="17580">MTSQVTSLAGMCQLFKYPKRFHHRKVHSGKILLVGIDPGSEEHMTFRARRAIEEADVIVGYTGYIKLIAHLVNPKSHHRTWQLTEAQGILLRYRKPATLVAIVSAAHRKQQNMEITTLDRMSECVIGMSSTVLVGNSSTYLQTGLMIMPRGYGGKRG</sequence>
<dbReference type="PANTHER" id="PTHR47036:SF1">
    <property type="entry name" value="COBALT-FACTOR III C(17)-METHYLTRANSFERASE-RELATED"/>
    <property type="match status" value="1"/>
</dbReference>
<dbReference type="GO" id="GO:0008168">
    <property type="term" value="F:methyltransferase activity"/>
    <property type="evidence" value="ECO:0007669"/>
    <property type="project" value="UniProtKB-KW"/>
</dbReference>
<dbReference type="InterPro" id="IPR000878">
    <property type="entry name" value="4pyrrol_Mease"/>
</dbReference>
<dbReference type="SUPFAM" id="SSF53790">
    <property type="entry name" value="Tetrapyrrole methylase"/>
    <property type="match status" value="2"/>
</dbReference>
<dbReference type="InterPro" id="IPR051810">
    <property type="entry name" value="Precorrin_MeTrfase"/>
</dbReference>
<accession>A0A450RT76</accession>
<gene>
    <name evidence="2" type="ORF">BECKFW1821A_GA0114235_100171</name>
</gene>
<evidence type="ECO:0000313" key="2">
    <source>
        <dbReference type="EMBL" id="VFJ42312.1"/>
    </source>
</evidence>
<dbReference type="Pfam" id="PF00590">
    <property type="entry name" value="TP_methylase"/>
    <property type="match status" value="1"/>
</dbReference>
<dbReference type="GO" id="GO:0032259">
    <property type="term" value="P:methylation"/>
    <property type="evidence" value="ECO:0007669"/>
    <property type="project" value="UniProtKB-KW"/>
</dbReference>
<organism evidence="2">
    <name type="scientific">Candidatus Kentrum sp. FW</name>
    <dbReference type="NCBI Taxonomy" id="2126338"/>
    <lineage>
        <taxon>Bacteria</taxon>
        <taxon>Pseudomonadati</taxon>
        <taxon>Pseudomonadota</taxon>
        <taxon>Gammaproteobacteria</taxon>
        <taxon>Candidatus Kentrum</taxon>
    </lineage>
</organism>
<keyword evidence="2" id="KW-0489">Methyltransferase</keyword>
<name>A0A450RT76_9GAMM</name>
<proteinExistence type="predicted"/>
<protein>
    <submittedName>
        <fullName evidence="2">Tetrapyrrole (Corrin/Porphyrin) Methylases</fullName>
    </submittedName>
</protein>
<dbReference type="InterPro" id="IPR035996">
    <property type="entry name" value="4pyrrol_Methylase_sf"/>
</dbReference>
<dbReference type="Gene3D" id="3.30.950.10">
    <property type="entry name" value="Methyltransferase, Cobalt-precorrin-4 Transmethylase, Domain 2"/>
    <property type="match status" value="1"/>
</dbReference>
<feature type="domain" description="Tetrapyrrole methylase" evidence="1">
    <location>
        <begin position="30"/>
        <end position="75"/>
    </location>
</feature>
<keyword evidence="2" id="KW-0808">Transferase</keyword>
<dbReference type="InterPro" id="IPR014776">
    <property type="entry name" value="4pyrrole_Mease_sub2"/>
</dbReference>
<reference evidence="2" key="1">
    <citation type="submission" date="2019-02" db="EMBL/GenBank/DDBJ databases">
        <authorList>
            <person name="Gruber-Vodicka R. H."/>
            <person name="Seah K. B. B."/>
        </authorList>
    </citation>
    <scope>NUCLEOTIDE SEQUENCE</scope>
    <source>
        <strain evidence="2">BECK_BZ15</strain>
    </source>
</reference>
<dbReference type="PANTHER" id="PTHR47036">
    <property type="entry name" value="COBALT-FACTOR III C(17)-METHYLTRANSFERASE-RELATED"/>
    <property type="match status" value="1"/>
</dbReference>
<dbReference type="EMBL" id="CAADEW010000001">
    <property type="protein sequence ID" value="VFJ42312.1"/>
    <property type="molecule type" value="Genomic_DNA"/>
</dbReference>